<organism evidence="1">
    <name type="scientific">Pongo abelii</name>
    <name type="common">Sumatran orangutan</name>
    <name type="synonym">Pongo pygmaeus abelii</name>
    <dbReference type="NCBI Taxonomy" id="9601"/>
    <lineage>
        <taxon>Eukaryota</taxon>
        <taxon>Metazoa</taxon>
        <taxon>Chordata</taxon>
        <taxon>Craniata</taxon>
        <taxon>Vertebrata</taxon>
        <taxon>Euteleostomi</taxon>
        <taxon>Mammalia</taxon>
        <taxon>Eutheria</taxon>
        <taxon>Euarchontoglires</taxon>
        <taxon>Primates</taxon>
        <taxon>Haplorrhini</taxon>
        <taxon>Catarrhini</taxon>
        <taxon>Hominidae</taxon>
        <taxon>Pongo</taxon>
    </lineage>
</organism>
<protein>
    <submittedName>
        <fullName evidence="1">Uncharacterized protein</fullName>
    </submittedName>
</protein>
<comment type="caution">
    <text evidence="1">The sequence shown here is derived from an EMBL/GenBank/DDBJ whole genome shotgun (WGS) entry which is preliminary data.</text>
</comment>
<accession>A0A2J8QZ07</accession>
<reference evidence="1" key="1">
    <citation type="submission" date="2017-12" db="EMBL/GenBank/DDBJ databases">
        <title>High-resolution comparative analysis of great ape genomes.</title>
        <authorList>
            <person name="Pollen A."/>
            <person name="Hastie A."/>
            <person name="Hormozdiari F."/>
            <person name="Dougherty M."/>
            <person name="Liu R."/>
            <person name="Chaisson M."/>
            <person name="Hoppe E."/>
            <person name="Hill C."/>
            <person name="Pang A."/>
            <person name="Hillier L."/>
            <person name="Baker C."/>
            <person name="Armstrong J."/>
            <person name="Shendure J."/>
            <person name="Paten B."/>
            <person name="Wilson R."/>
            <person name="Chao H."/>
            <person name="Schneider V."/>
            <person name="Ventura M."/>
            <person name="Kronenberg Z."/>
            <person name="Murali S."/>
            <person name="Gordon D."/>
            <person name="Cantsilieris S."/>
            <person name="Munson K."/>
            <person name="Nelson B."/>
            <person name="Raja A."/>
            <person name="Underwood J."/>
            <person name="Diekhans M."/>
            <person name="Fiddes I."/>
            <person name="Haussler D."/>
            <person name="Eichler E."/>
        </authorList>
    </citation>
    <scope>NUCLEOTIDE SEQUENCE [LARGE SCALE GENOMIC DNA]</scope>
    <source>
        <strain evidence="1">Susie</strain>
    </source>
</reference>
<sequence>MGIVHQKKAEGSESGQQMYRLLLQRKRNYSLEQYHHLKPKIEMKEYVSNQAVGMKDVQACTSAFSDLDFNSLTFSNEIHERSENLKVGGLRPFVSPPMTNTVLGSTDLGQMNLIDQEKMTTAREQEMRMGDMGPRGAINIGDAFNPAPAGNQGPPPMMGMNMNNRAIIPGPPMGPGPAMGPEGAANMGTPMMPDNGAVRMFGAGSSLVYSPPTTELSGKNLEARIDGSPDLNDLAGVIIERGPSDSPPTTELSGKNLEARINESPNPNDLAGVIIERCPSDSMLEQLSKFEVEDAENVASYDTSCCTDLKAFYHVLTVMKQYILKLACV</sequence>
<gene>
    <name evidence="1" type="ORF">CR201_G0055969</name>
</gene>
<evidence type="ECO:0000313" key="1">
    <source>
        <dbReference type="EMBL" id="PNJ01506.1"/>
    </source>
</evidence>
<proteinExistence type="predicted"/>
<dbReference type="EMBL" id="NDHI03004630">
    <property type="protein sequence ID" value="PNJ01506.1"/>
    <property type="molecule type" value="Genomic_DNA"/>
</dbReference>
<name>A0A2J8QZ07_PONAB</name>
<dbReference type="AlphaFoldDB" id="A0A2J8QZ07"/>